<feature type="domain" description="HTH arsR-type" evidence="4">
    <location>
        <begin position="9"/>
        <end position="103"/>
    </location>
</feature>
<protein>
    <submittedName>
        <fullName evidence="5">Metalloregulator ArsR/SmtB family transcription factor</fullName>
    </submittedName>
</protein>
<comment type="caution">
    <text evidence="5">The sequence shown here is derived from an EMBL/GenBank/DDBJ whole genome shotgun (WGS) entry which is preliminary data.</text>
</comment>
<sequence>MEHEQIEMLDELLEEDVVNFFKAIANKGRIKILYALKQHSLTVTEISEHVGMSQSAVSHHLKDLKMARLVSNKKEGRKVIYHLDDDHVHDLFDTAIEHVKEIYNYE</sequence>
<keyword evidence="2" id="KW-0238">DNA-binding</keyword>
<organism evidence="5 6">
    <name type="scientific">Candidatus Pseudogracilibacillus intestinigallinarum</name>
    <dbReference type="NCBI Taxonomy" id="2838742"/>
    <lineage>
        <taxon>Bacteria</taxon>
        <taxon>Bacillati</taxon>
        <taxon>Bacillota</taxon>
        <taxon>Bacilli</taxon>
        <taxon>Bacillales</taxon>
        <taxon>Bacillaceae</taxon>
        <taxon>Pseudogracilibacillus</taxon>
    </lineage>
</organism>
<dbReference type="SUPFAM" id="SSF46785">
    <property type="entry name" value="Winged helix' DNA-binding domain"/>
    <property type="match status" value="1"/>
</dbReference>
<accession>A0A9D1PKW9</accession>
<keyword evidence="3" id="KW-0804">Transcription</keyword>
<evidence type="ECO:0000313" key="6">
    <source>
        <dbReference type="Proteomes" id="UP000823937"/>
    </source>
</evidence>
<dbReference type="GO" id="GO:0003700">
    <property type="term" value="F:DNA-binding transcription factor activity"/>
    <property type="evidence" value="ECO:0007669"/>
    <property type="project" value="InterPro"/>
</dbReference>
<evidence type="ECO:0000259" key="4">
    <source>
        <dbReference type="PROSITE" id="PS50987"/>
    </source>
</evidence>
<evidence type="ECO:0000256" key="1">
    <source>
        <dbReference type="ARBA" id="ARBA00023015"/>
    </source>
</evidence>
<evidence type="ECO:0000256" key="3">
    <source>
        <dbReference type="ARBA" id="ARBA00023163"/>
    </source>
</evidence>
<reference evidence="5" key="2">
    <citation type="submission" date="2021-04" db="EMBL/GenBank/DDBJ databases">
        <authorList>
            <person name="Gilroy R."/>
        </authorList>
    </citation>
    <scope>NUCLEOTIDE SEQUENCE</scope>
    <source>
        <strain evidence="5">CHK169-2315</strain>
    </source>
</reference>
<dbReference type="Pfam" id="PF01022">
    <property type="entry name" value="HTH_5"/>
    <property type="match status" value="1"/>
</dbReference>
<dbReference type="InterPro" id="IPR036390">
    <property type="entry name" value="WH_DNA-bd_sf"/>
</dbReference>
<dbReference type="SMART" id="SM00419">
    <property type="entry name" value="HTH_CRP"/>
    <property type="match status" value="1"/>
</dbReference>
<dbReference type="AlphaFoldDB" id="A0A9D1PKW9"/>
<dbReference type="CDD" id="cd00090">
    <property type="entry name" value="HTH_ARSR"/>
    <property type="match status" value="1"/>
</dbReference>
<evidence type="ECO:0000313" key="5">
    <source>
        <dbReference type="EMBL" id="HIV73847.1"/>
    </source>
</evidence>
<dbReference type="InterPro" id="IPR051011">
    <property type="entry name" value="Metal_resp_trans_reg"/>
</dbReference>
<gene>
    <name evidence="5" type="ORF">H9895_02060</name>
</gene>
<dbReference type="PANTHER" id="PTHR43132">
    <property type="entry name" value="ARSENICAL RESISTANCE OPERON REPRESSOR ARSR-RELATED"/>
    <property type="match status" value="1"/>
</dbReference>
<dbReference type="Gene3D" id="1.10.10.10">
    <property type="entry name" value="Winged helix-like DNA-binding domain superfamily/Winged helix DNA-binding domain"/>
    <property type="match status" value="1"/>
</dbReference>
<dbReference type="PRINTS" id="PR00778">
    <property type="entry name" value="HTHARSR"/>
</dbReference>
<reference evidence="5" key="1">
    <citation type="journal article" date="2021" name="PeerJ">
        <title>Extensive microbial diversity within the chicken gut microbiome revealed by metagenomics and culture.</title>
        <authorList>
            <person name="Gilroy R."/>
            <person name="Ravi A."/>
            <person name="Getino M."/>
            <person name="Pursley I."/>
            <person name="Horton D.L."/>
            <person name="Alikhan N.F."/>
            <person name="Baker D."/>
            <person name="Gharbi K."/>
            <person name="Hall N."/>
            <person name="Watson M."/>
            <person name="Adriaenssens E.M."/>
            <person name="Foster-Nyarko E."/>
            <person name="Jarju S."/>
            <person name="Secka A."/>
            <person name="Antonio M."/>
            <person name="Oren A."/>
            <person name="Chaudhuri R.R."/>
            <person name="La Ragione R."/>
            <person name="Hildebrand F."/>
            <person name="Pallen M.J."/>
        </authorList>
    </citation>
    <scope>NUCLEOTIDE SEQUENCE</scope>
    <source>
        <strain evidence="5">CHK169-2315</strain>
    </source>
</reference>
<dbReference type="NCBIfam" id="NF033788">
    <property type="entry name" value="HTH_metalloreg"/>
    <property type="match status" value="1"/>
</dbReference>
<evidence type="ECO:0000256" key="2">
    <source>
        <dbReference type="ARBA" id="ARBA00023125"/>
    </source>
</evidence>
<keyword evidence="1" id="KW-0805">Transcription regulation</keyword>
<name>A0A9D1PKW9_9BACI</name>
<dbReference type="InterPro" id="IPR012318">
    <property type="entry name" value="HTH_CRP"/>
</dbReference>
<proteinExistence type="predicted"/>
<dbReference type="InterPro" id="IPR011991">
    <property type="entry name" value="ArsR-like_HTH"/>
</dbReference>
<dbReference type="EMBL" id="DXHX01000028">
    <property type="protein sequence ID" value="HIV73847.1"/>
    <property type="molecule type" value="Genomic_DNA"/>
</dbReference>
<dbReference type="PANTHER" id="PTHR43132:SF6">
    <property type="entry name" value="HTH-TYPE TRANSCRIPTIONAL REPRESSOR CZRA"/>
    <property type="match status" value="1"/>
</dbReference>
<dbReference type="Proteomes" id="UP000823937">
    <property type="component" value="Unassembled WGS sequence"/>
</dbReference>
<dbReference type="SMART" id="SM00418">
    <property type="entry name" value="HTH_ARSR"/>
    <property type="match status" value="1"/>
</dbReference>
<dbReference type="GO" id="GO:0003677">
    <property type="term" value="F:DNA binding"/>
    <property type="evidence" value="ECO:0007669"/>
    <property type="project" value="UniProtKB-KW"/>
</dbReference>
<dbReference type="InterPro" id="IPR001845">
    <property type="entry name" value="HTH_ArsR_DNA-bd_dom"/>
</dbReference>
<dbReference type="PROSITE" id="PS50987">
    <property type="entry name" value="HTH_ARSR_2"/>
    <property type="match status" value="1"/>
</dbReference>
<dbReference type="InterPro" id="IPR036388">
    <property type="entry name" value="WH-like_DNA-bd_sf"/>
</dbReference>